<dbReference type="InterPro" id="IPR033705">
    <property type="entry name" value="Anticodon_Ia_Val"/>
</dbReference>
<proteinExistence type="inferred from homology"/>
<reference evidence="15 16" key="1">
    <citation type="submission" date="2013-01" db="EMBL/GenBank/DDBJ databases">
        <authorList>
            <person name="Inman J."/>
            <person name="Zafar N."/>
            <person name="Lorenzi H."/>
            <person name="Caler E."/>
        </authorList>
    </citation>
    <scope>NUCLEOTIDE SEQUENCE [LARGE SCALE GENOMIC DNA]</scope>
    <source>
        <strain evidence="15 16">HM-3:IMSS</strain>
    </source>
</reference>
<evidence type="ECO:0000313" key="15">
    <source>
        <dbReference type="EMBL" id="EMS14027.1"/>
    </source>
</evidence>
<comment type="similarity">
    <text evidence="1 10">Belongs to the class-I aminoacyl-tRNA synthetase family.</text>
</comment>
<evidence type="ECO:0000259" key="14">
    <source>
        <dbReference type="Pfam" id="PF08264"/>
    </source>
</evidence>
<dbReference type="SUPFAM" id="SSF52374">
    <property type="entry name" value="Nucleotidylyl transferase"/>
    <property type="match status" value="1"/>
</dbReference>
<dbReference type="InterPro" id="IPR001412">
    <property type="entry name" value="aa-tRNA-synth_I_CS"/>
</dbReference>
<feature type="region of interest" description="Disordered" evidence="12">
    <location>
        <begin position="1"/>
        <end position="110"/>
    </location>
</feature>
<organism evidence="15 16">
    <name type="scientific">Entamoeba histolytica HM-3:IMSS</name>
    <dbReference type="NCBI Taxonomy" id="885315"/>
    <lineage>
        <taxon>Eukaryota</taxon>
        <taxon>Amoebozoa</taxon>
        <taxon>Evosea</taxon>
        <taxon>Archamoebae</taxon>
        <taxon>Mastigamoebida</taxon>
        <taxon>Entamoebidae</taxon>
        <taxon>Entamoeba</taxon>
    </lineage>
</organism>
<keyword evidence="7 10" id="KW-0030">Aminoacyl-tRNA synthetase</keyword>
<feature type="compositionally biased region" description="Low complexity" evidence="12">
    <location>
        <begin position="85"/>
        <end position="95"/>
    </location>
</feature>
<dbReference type="GO" id="GO:0002161">
    <property type="term" value="F:aminoacyl-tRNA deacylase activity"/>
    <property type="evidence" value="ECO:0007669"/>
    <property type="project" value="InterPro"/>
</dbReference>
<dbReference type="OrthoDB" id="629407at2759"/>
<feature type="compositionally biased region" description="Polar residues" evidence="12">
    <location>
        <begin position="28"/>
        <end position="43"/>
    </location>
</feature>
<keyword evidence="4 10" id="KW-0547">Nucleotide-binding</keyword>
<dbReference type="Pfam" id="PF00133">
    <property type="entry name" value="tRNA-synt_1"/>
    <property type="match status" value="1"/>
</dbReference>
<evidence type="ECO:0000259" key="13">
    <source>
        <dbReference type="Pfam" id="PF00133"/>
    </source>
</evidence>
<evidence type="ECO:0000256" key="9">
    <source>
        <dbReference type="ARBA" id="ARBA00047552"/>
    </source>
</evidence>
<dbReference type="PANTHER" id="PTHR11946:SF109">
    <property type="entry name" value="VALINE--TRNA LIGASE"/>
    <property type="match status" value="1"/>
</dbReference>
<gene>
    <name evidence="15" type="ORF">KM1_245770</name>
</gene>
<dbReference type="InterPro" id="IPR002303">
    <property type="entry name" value="Valyl-tRNA_ligase"/>
</dbReference>
<dbReference type="GO" id="GO:0005524">
    <property type="term" value="F:ATP binding"/>
    <property type="evidence" value="ECO:0007669"/>
    <property type="project" value="UniProtKB-KW"/>
</dbReference>
<dbReference type="Gene3D" id="1.10.730.10">
    <property type="entry name" value="Isoleucyl-tRNA Synthetase, Domain 1"/>
    <property type="match status" value="1"/>
</dbReference>
<dbReference type="NCBIfam" id="NF004349">
    <property type="entry name" value="PRK05729.1"/>
    <property type="match status" value="1"/>
</dbReference>
<protein>
    <recommendedName>
        <fullName evidence="2">valine--tRNA ligase</fullName>
        <ecNumber evidence="2">6.1.1.9</ecNumber>
    </recommendedName>
    <alternativeName>
        <fullName evidence="8">Valyl-tRNA synthetase</fullName>
    </alternativeName>
</protein>
<dbReference type="CDD" id="cd00817">
    <property type="entry name" value="ValRS_core"/>
    <property type="match status" value="1"/>
</dbReference>
<dbReference type="Proteomes" id="UP000030780">
    <property type="component" value="Unassembled WGS sequence"/>
</dbReference>
<evidence type="ECO:0000256" key="4">
    <source>
        <dbReference type="ARBA" id="ARBA00022741"/>
    </source>
</evidence>
<evidence type="ECO:0000256" key="11">
    <source>
        <dbReference type="SAM" id="Coils"/>
    </source>
</evidence>
<evidence type="ECO:0000313" key="16">
    <source>
        <dbReference type="Proteomes" id="UP000030780"/>
    </source>
</evidence>
<dbReference type="InterPro" id="IPR009008">
    <property type="entry name" value="Val/Leu/Ile-tRNA-synth_edit"/>
</dbReference>
<keyword evidence="11" id="KW-0175">Coiled coil</keyword>
<dbReference type="InterPro" id="IPR009080">
    <property type="entry name" value="tRNAsynth_Ia_anticodon-bd"/>
</dbReference>
<feature type="coiled-coil region" evidence="11">
    <location>
        <begin position="1017"/>
        <end position="1051"/>
    </location>
</feature>
<dbReference type="PANTHER" id="PTHR11946">
    <property type="entry name" value="VALYL-TRNA SYNTHETASES"/>
    <property type="match status" value="1"/>
</dbReference>
<keyword evidence="6 10" id="KW-0648">Protein biosynthesis</keyword>
<evidence type="ECO:0000256" key="5">
    <source>
        <dbReference type="ARBA" id="ARBA00022840"/>
    </source>
</evidence>
<dbReference type="InterPro" id="IPR014729">
    <property type="entry name" value="Rossmann-like_a/b/a_fold"/>
</dbReference>
<evidence type="ECO:0000256" key="8">
    <source>
        <dbReference type="ARBA" id="ARBA00029936"/>
    </source>
</evidence>
<dbReference type="EC" id="6.1.1.9" evidence="2"/>
<dbReference type="NCBIfam" id="TIGR00422">
    <property type="entry name" value="valS"/>
    <property type="match status" value="1"/>
</dbReference>
<dbReference type="PROSITE" id="PS00178">
    <property type="entry name" value="AA_TRNA_LIGASE_I"/>
    <property type="match status" value="1"/>
</dbReference>
<sequence length="1087" mass="127098">MRKTQERNKNKNRKKKKNPIWEIRHKTNNPLNILNKQQMNTPQAKEEKVVKELTAEEIEKKKRREEMKKAKNAAKNEKFKKKQEAQQQQQKNNLGKAKKENKKQTKEKEEIKFNKTIKGEKKRVIEPMPNTYSPKYVEEGWYEWWEKEGFFKPEYSKRSGKKFVMVIPPPNVTGKLHLGHALTNSIQDTIVRYHRMKGDETLWVPGVDHAGIATQVVVEKKLMREQGVTRHDIGREKFLEEVWKWKDEYGKGICNQLRRLGSSLDWSREVFTMDEKRGEAVKEAFCRFYEKGLLYREQKLVNWCCTLKTAISDIEVEYIDVSKPTAINVPGYEKPIIFGNLHEFAYPLVNPATGKDEGEILIDTTRIETMLGDVCVCIHSKDERYKKYHGWSVRHPFNGKILPIIEDDELVDMEFGTGCVKVTPAHDPNDYNVAIRHKLKIINILNDDGTMNQECGEFAGMKRFECREAVIEKLKEKGLYKGVKASAMRVPICSRSHDIIEPRIKPQWWVNCKNMARRAVEAVRKGELKMYPSEMENVWYRWLENIHDWCISRQLWWGHRIPAYLIKSKKEKEADEFDMKNWVVARSEEEARKKAAEIKGVNIEDIELKQDPDVLDTWFSSGLFPFSVMGWPEQTKDLEKYFPGELLETGNDIIFFWVARMVMMSLELMDCLPFKEVLFHSIVRDAQGRKMSKSLGNIIDPIDVIEGISLKGLNDKLYTYNLPEKECVIAAEGQKKDFPNGIEECGTDAMRFALLAYMTQGHDINLDINRVVGYRNFCNKLWNAFKFSTMNFRKDFKAQETFEIKKTNSRLDQWILHRLNVMITSVQQWFKSYEFGNATQAIYSFWLYDFCDVYLEASKGIFRGPDNERRRAAEEVLYNVIEIGLRVLHPFMPFITEELWQRLPRRNDKEISIMVTSYPEPIKEFNNPALDEEIKYIYTIIKGIRSLNGIYSQAIITSKQKPKCTIVTERDLEGYEVIISSLAGIGEVNIVKEGIYKGSPMHVVDNSTRIYSHLAGIIDYKQEAQRLAGKKEQMEKNLKDLELKINDVHFDKTPEEVKKTILEKKQSLIEEIKLIHQAQNECLEMLH</sequence>
<feature type="compositionally biased region" description="Basic and acidic residues" evidence="12">
    <location>
        <begin position="44"/>
        <end position="77"/>
    </location>
</feature>
<evidence type="ECO:0000256" key="2">
    <source>
        <dbReference type="ARBA" id="ARBA00013169"/>
    </source>
</evidence>
<dbReference type="GO" id="GO:0004832">
    <property type="term" value="F:valine-tRNA ligase activity"/>
    <property type="evidence" value="ECO:0007669"/>
    <property type="project" value="UniProtKB-EC"/>
</dbReference>
<comment type="catalytic activity">
    <reaction evidence="9">
        <text>tRNA(Val) + L-valine + ATP = L-valyl-tRNA(Val) + AMP + diphosphate</text>
        <dbReference type="Rhea" id="RHEA:10704"/>
        <dbReference type="Rhea" id="RHEA-COMP:9672"/>
        <dbReference type="Rhea" id="RHEA-COMP:9708"/>
        <dbReference type="ChEBI" id="CHEBI:30616"/>
        <dbReference type="ChEBI" id="CHEBI:33019"/>
        <dbReference type="ChEBI" id="CHEBI:57762"/>
        <dbReference type="ChEBI" id="CHEBI:78442"/>
        <dbReference type="ChEBI" id="CHEBI:78537"/>
        <dbReference type="ChEBI" id="CHEBI:456215"/>
        <dbReference type="EC" id="6.1.1.9"/>
    </reaction>
</comment>
<dbReference type="HAMAP" id="MF_02004">
    <property type="entry name" value="Val_tRNA_synth_type1"/>
    <property type="match status" value="1"/>
</dbReference>
<dbReference type="Pfam" id="PF08264">
    <property type="entry name" value="Anticodon_1"/>
    <property type="match status" value="1"/>
</dbReference>
<dbReference type="CDD" id="cd07962">
    <property type="entry name" value="Anticodon_Ia_Val"/>
    <property type="match status" value="1"/>
</dbReference>
<feature type="domain" description="Aminoacyl-tRNA synthetase class Ia" evidence="13">
    <location>
        <begin position="141"/>
        <end position="767"/>
    </location>
</feature>
<dbReference type="InterPro" id="IPR013155">
    <property type="entry name" value="M/V/L/I-tRNA-synth_anticd-bd"/>
</dbReference>
<dbReference type="FunFam" id="3.40.50.620:FF:000197">
    <property type="entry name" value="Valyl tRNA synthetase"/>
    <property type="match status" value="1"/>
</dbReference>
<dbReference type="FunFam" id="3.40.50.620:FF:000020">
    <property type="entry name" value="Valine--tRNA ligase, mitochondrial"/>
    <property type="match status" value="1"/>
</dbReference>
<dbReference type="InterPro" id="IPR002300">
    <property type="entry name" value="aa-tRNA-synth_Ia"/>
</dbReference>
<accession>M7W199</accession>
<dbReference type="AlphaFoldDB" id="M7W199"/>
<dbReference type="Gene3D" id="3.40.50.620">
    <property type="entry name" value="HUPs"/>
    <property type="match status" value="2"/>
</dbReference>
<keyword evidence="5 10" id="KW-0067">ATP-binding</keyword>
<evidence type="ECO:0000256" key="7">
    <source>
        <dbReference type="ARBA" id="ARBA00023146"/>
    </source>
</evidence>
<keyword evidence="3 10" id="KW-0436">Ligase</keyword>
<feature type="domain" description="Methionyl/Valyl/Leucyl/Isoleucyl-tRNA synthetase anticodon-binding" evidence="14">
    <location>
        <begin position="812"/>
        <end position="952"/>
    </location>
</feature>
<dbReference type="SUPFAM" id="SSF47323">
    <property type="entry name" value="Anticodon-binding domain of a subclass of class I aminoacyl-tRNA synthetases"/>
    <property type="match status" value="1"/>
</dbReference>
<evidence type="ECO:0000256" key="12">
    <source>
        <dbReference type="SAM" id="MobiDB-lite"/>
    </source>
</evidence>
<dbReference type="PRINTS" id="PR00986">
    <property type="entry name" value="TRNASYNTHVAL"/>
</dbReference>
<evidence type="ECO:0000256" key="6">
    <source>
        <dbReference type="ARBA" id="ARBA00022917"/>
    </source>
</evidence>
<dbReference type="VEuPathDB" id="AmoebaDB:KM1_245770"/>
<dbReference type="EMBL" id="KB638046">
    <property type="protein sequence ID" value="EMS14027.1"/>
    <property type="molecule type" value="Genomic_DNA"/>
</dbReference>
<evidence type="ECO:0000256" key="10">
    <source>
        <dbReference type="RuleBase" id="RU363035"/>
    </source>
</evidence>
<name>M7W199_ENTHI</name>
<evidence type="ECO:0000256" key="3">
    <source>
        <dbReference type="ARBA" id="ARBA00022598"/>
    </source>
</evidence>
<dbReference type="GO" id="GO:0005829">
    <property type="term" value="C:cytosol"/>
    <property type="evidence" value="ECO:0007669"/>
    <property type="project" value="TreeGrafter"/>
</dbReference>
<dbReference type="FunFam" id="1.10.730.10:FF:000009">
    <property type="entry name" value="Valine--tRNA ligase, mitochondrial"/>
    <property type="match status" value="1"/>
</dbReference>
<evidence type="ECO:0000256" key="1">
    <source>
        <dbReference type="ARBA" id="ARBA00005594"/>
    </source>
</evidence>
<dbReference type="SUPFAM" id="SSF50677">
    <property type="entry name" value="ValRS/IleRS/LeuRS editing domain"/>
    <property type="match status" value="1"/>
</dbReference>
<dbReference type="GO" id="GO:0006438">
    <property type="term" value="P:valyl-tRNA aminoacylation"/>
    <property type="evidence" value="ECO:0007669"/>
    <property type="project" value="InterPro"/>
</dbReference>